<evidence type="ECO:0000313" key="3">
    <source>
        <dbReference type="Proteomes" id="UP001238450"/>
    </source>
</evidence>
<name>A0AAJ1TF79_9BACL</name>
<accession>A0AAJ1TF79</accession>
<proteinExistence type="predicted"/>
<comment type="caution">
    <text evidence="2">The sequence shown here is derived from an EMBL/GenBank/DDBJ whole genome shotgun (WGS) entry which is preliminary data.</text>
</comment>
<sequence>MIPISDEEMAYAEKNGASALEELLEQKEIDFWDLNRPSIL</sequence>
<organism evidence="2 3">
    <name type="scientific">Croceifilum oryzae</name>
    <dbReference type="NCBI Taxonomy" id="1553429"/>
    <lineage>
        <taxon>Bacteria</taxon>
        <taxon>Bacillati</taxon>
        <taxon>Bacillota</taxon>
        <taxon>Bacilli</taxon>
        <taxon>Bacillales</taxon>
        <taxon>Thermoactinomycetaceae</taxon>
        <taxon>Croceifilum</taxon>
    </lineage>
</organism>
<gene>
    <name evidence="2" type="ORF">J2Z48_001562</name>
</gene>
<evidence type="ECO:0000313" key="2">
    <source>
        <dbReference type="EMBL" id="MDQ0417389.1"/>
    </source>
</evidence>
<dbReference type="EMBL" id="JAUSUV010000006">
    <property type="protein sequence ID" value="MDQ0417389.1"/>
    <property type="molecule type" value="Genomic_DNA"/>
</dbReference>
<feature type="domain" description="Suppressor of fused-like" evidence="1">
    <location>
        <begin position="1"/>
        <end position="37"/>
    </location>
</feature>
<protein>
    <recommendedName>
        <fullName evidence="1">Suppressor of fused-like domain-containing protein</fullName>
    </recommendedName>
</protein>
<dbReference type="Proteomes" id="UP001238450">
    <property type="component" value="Unassembled WGS sequence"/>
</dbReference>
<dbReference type="AlphaFoldDB" id="A0AAJ1TF79"/>
<keyword evidence="3" id="KW-1185">Reference proteome</keyword>
<dbReference type="InterPro" id="IPR020941">
    <property type="entry name" value="SUFU-like_domain"/>
</dbReference>
<dbReference type="Pfam" id="PF05076">
    <property type="entry name" value="SUFU"/>
    <property type="match status" value="1"/>
</dbReference>
<evidence type="ECO:0000259" key="1">
    <source>
        <dbReference type="Pfam" id="PF05076"/>
    </source>
</evidence>
<reference evidence="2 3" key="1">
    <citation type="submission" date="2023-07" db="EMBL/GenBank/DDBJ databases">
        <title>Genomic Encyclopedia of Type Strains, Phase IV (KMG-IV): sequencing the most valuable type-strain genomes for metagenomic binning, comparative biology and taxonomic classification.</title>
        <authorList>
            <person name="Goeker M."/>
        </authorList>
    </citation>
    <scope>NUCLEOTIDE SEQUENCE [LARGE SCALE GENOMIC DNA]</scope>
    <source>
        <strain evidence="2 3">DSM 46876</strain>
    </source>
</reference>